<evidence type="ECO:0008006" key="4">
    <source>
        <dbReference type="Google" id="ProtNLM"/>
    </source>
</evidence>
<feature type="chain" id="PRO_5035289611" description="WAP domain-containing protein" evidence="1">
    <location>
        <begin position="29"/>
        <end position="111"/>
    </location>
</feature>
<dbReference type="OrthoDB" id="10459291at2759"/>
<evidence type="ECO:0000256" key="1">
    <source>
        <dbReference type="SAM" id="SignalP"/>
    </source>
</evidence>
<reference evidence="2" key="1">
    <citation type="submission" date="2021-04" db="EMBL/GenBank/DDBJ databases">
        <authorList>
            <person name="Chebbi M.A.C M."/>
        </authorList>
    </citation>
    <scope>NUCLEOTIDE SEQUENCE</scope>
</reference>
<organism evidence="2 3">
    <name type="scientific">Cotesia congregata</name>
    <name type="common">Parasitoid wasp</name>
    <name type="synonym">Apanteles congregatus</name>
    <dbReference type="NCBI Taxonomy" id="51543"/>
    <lineage>
        <taxon>Eukaryota</taxon>
        <taxon>Metazoa</taxon>
        <taxon>Ecdysozoa</taxon>
        <taxon>Arthropoda</taxon>
        <taxon>Hexapoda</taxon>
        <taxon>Insecta</taxon>
        <taxon>Pterygota</taxon>
        <taxon>Neoptera</taxon>
        <taxon>Endopterygota</taxon>
        <taxon>Hymenoptera</taxon>
        <taxon>Apocrita</taxon>
        <taxon>Ichneumonoidea</taxon>
        <taxon>Braconidae</taxon>
        <taxon>Microgastrinae</taxon>
        <taxon>Cotesia</taxon>
    </lineage>
</organism>
<accession>A0A8J2HU76</accession>
<dbReference type="AlphaFoldDB" id="A0A8J2HU76"/>
<evidence type="ECO:0000313" key="3">
    <source>
        <dbReference type="Proteomes" id="UP000786811"/>
    </source>
</evidence>
<name>A0A8J2HU76_COTCN</name>
<sequence>MKILNLIFLTATVATVLLSLSSSGQVDAFGGDCWKNIRSWFSTSCNSNHDCPSNLRCFSGTCIDLCEKYCSSNHCIKLSTNSVQCCEITYSGWLNPRLISVCKTHMFTTNW</sequence>
<evidence type="ECO:0000313" key="2">
    <source>
        <dbReference type="EMBL" id="CAG5109059.1"/>
    </source>
</evidence>
<keyword evidence="1" id="KW-0732">Signal</keyword>
<dbReference type="EMBL" id="CAJNRD030001124">
    <property type="protein sequence ID" value="CAG5109059.1"/>
    <property type="molecule type" value="Genomic_DNA"/>
</dbReference>
<gene>
    <name evidence="2" type="ORF">HICCMSTLAB_LOCUS13695</name>
</gene>
<feature type="signal peptide" evidence="1">
    <location>
        <begin position="1"/>
        <end position="28"/>
    </location>
</feature>
<keyword evidence="3" id="KW-1185">Reference proteome</keyword>
<protein>
    <recommendedName>
        <fullName evidence="4">WAP domain-containing protein</fullName>
    </recommendedName>
</protein>
<comment type="caution">
    <text evidence="2">The sequence shown here is derived from an EMBL/GenBank/DDBJ whole genome shotgun (WGS) entry which is preliminary data.</text>
</comment>
<dbReference type="Proteomes" id="UP000786811">
    <property type="component" value="Unassembled WGS sequence"/>
</dbReference>
<proteinExistence type="predicted"/>